<evidence type="ECO:0000256" key="1">
    <source>
        <dbReference type="RuleBase" id="RU000363"/>
    </source>
</evidence>
<keyword evidence="2" id="KW-0472">Membrane</keyword>
<dbReference type="OrthoDB" id="1274115at2759"/>
<dbReference type="PANTHER" id="PTHR43313:SF1">
    <property type="entry name" value="3BETA-HYDROXYSTEROID DEHYDROGENASE DHS-16"/>
    <property type="match status" value="1"/>
</dbReference>
<dbReference type="InterPro" id="IPR036291">
    <property type="entry name" value="NAD(P)-bd_dom_sf"/>
</dbReference>
<keyword evidence="2" id="KW-1133">Transmembrane helix</keyword>
<dbReference type="Pfam" id="PF00106">
    <property type="entry name" value="adh_short"/>
    <property type="match status" value="1"/>
</dbReference>
<dbReference type="PROSITE" id="PS00061">
    <property type="entry name" value="ADH_SHORT"/>
    <property type="match status" value="1"/>
</dbReference>
<dbReference type="EMBL" id="CAICTM010000671">
    <property type="protein sequence ID" value="CAB9514758.1"/>
    <property type="molecule type" value="Genomic_DNA"/>
</dbReference>
<comment type="caution">
    <text evidence="3">The sequence shown here is derived from an EMBL/GenBank/DDBJ whole genome shotgun (WGS) entry which is preliminary data.</text>
</comment>
<comment type="similarity">
    <text evidence="1">Belongs to the short-chain dehydrogenases/reductases (SDR) family.</text>
</comment>
<protein>
    <submittedName>
        <fullName evidence="3">Short-chain dehydrogenase/reductase family 9C member 7</fullName>
    </submittedName>
</protein>
<evidence type="ECO:0000313" key="4">
    <source>
        <dbReference type="Proteomes" id="UP001153069"/>
    </source>
</evidence>
<evidence type="ECO:0000256" key="2">
    <source>
        <dbReference type="SAM" id="Phobius"/>
    </source>
</evidence>
<dbReference type="PRINTS" id="PR00081">
    <property type="entry name" value="GDHRDH"/>
</dbReference>
<feature type="transmembrane region" description="Helical" evidence="2">
    <location>
        <begin position="28"/>
        <end position="47"/>
    </location>
</feature>
<proteinExistence type="inferred from homology"/>
<reference evidence="3" key="1">
    <citation type="submission" date="2020-06" db="EMBL/GenBank/DDBJ databases">
        <authorList>
            <consortium name="Plant Systems Biology data submission"/>
        </authorList>
    </citation>
    <scope>NUCLEOTIDE SEQUENCE</scope>
    <source>
        <strain evidence="3">D6</strain>
    </source>
</reference>
<dbReference type="GO" id="GO:0008202">
    <property type="term" value="P:steroid metabolic process"/>
    <property type="evidence" value="ECO:0007669"/>
    <property type="project" value="TreeGrafter"/>
</dbReference>
<dbReference type="GO" id="GO:0016491">
    <property type="term" value="F:oxidoreductase activity"/>
    <property type="evidence" value="ECO:0007669"/>
    <property type="project" value="TreeGrafter"/>
</dbReference>
<dbReference type="SUPFAM" id="SSF51735">
    <property type="entry name" value="NAD(P)-binding Rossmann-fold domains"/>
    <property type="match status" value="1"/>
</dbReference>
<name>A0A9N8E5H5_9STRA</name>
<dbReference type="Proteomes" id="UP001153069">
    <property type="component" value="Unassembled WGS sequence"/>
</dbReference>
<dbReference type="InterPro" id="IPR002347">
    <property type="entry name" value="SDR_fam"/>
</dbReference>
<organism evidence="3 4">
    <name type="scientific">Seminavis robusta</name>
    <dbReference type="NCBI Taxonomy" id="568900"/>
    <lineage>
        <taxon>Eukaryota</taxon>
        <taxon>Sar</taxon>
        <taxon>Stramenopiles</taxon>
        <taxon>Ochrophyta</taxon>
        <taxon>Bacillariophyta</taxon>
        <taxon>Bacillariophyceae</taxon>
        <taxon>Bacillariophycidae</taxon>
        <taxon>Naviculales</taxon>
        <taxon>Naviculaceae</taxon>
        <taxon>Seminavis</taxon>
    </lineage>
</organism>
<dbReference type="AlphaFoldDB" id="A0A9N8E5H5"/>
<dbReference type="InterPro" id="IPR020904">
    <property type="entry name" value="Sc_DH/Rdtase_CS"/>
</dbReference>
<gene>
    <name evidence="3" type="ORF">SEMRO_672_G185100.1</name>
</gene>
<keyword evidence="4" id="KW-1185">Reference proteome</keyword>
<dbReference type="PANTHER" id="PTHR43313">
    <property type="entry name" value="SHORT-CHAIN DEHYDROGENASE/REDUCTASE FAMILY 9C"/>
    <property type="match status" value="1"/>
</dbReference>
<dbReference type="Gene3D" id="3.40.50.720">
    <property type="entry name" value="NAD(P)-binding Rossmann-like Domain"/>
    <property type="match status" value="1"/>
</dbReference>
<dbReference type="PRINTS" id="PR00080">
    <property type="entry name" value="SDRFAMILY"/>
</dbReference>
<evidence type="ECO:0000313" key="3">
    <source>
        <dbReference type="EMBL" id="CAB9514758.1"/>
    </source>
</evidence>
<keyword evidence="2" id="KW-0812">Transmembrane</keyword>
<accession>A0A9N8E5H5</accession>
<sequence length="369" mass="40555">MASMIIGLINGINDVLHVEPISIIVDTLFWLLVILIGYPLAAVVYLFRMIFQVLGWCLGGGGKVDPHSFEHEELAVFVTGCDTGFGREAAPALTARGFTVFCGCLHKSSFQYFEKDSLAIPVQLDVTSDKSVAEAYKVVVAWLGAGSKKRRHFHALVNNAGISGAGFVDWVKMSDFQAAMNVNFYGVLRCVKEFMPLFKKQAAEGTYSGARIVNMSSVAGMFPGMGCMTPYVGSKYAMDSMTENLRLEMMPYGVRVVCINPSFHATPLTRPDTIDETMCHVWNTMSPSLREDYGKGCLQAILDGSKAVEYMKWDSKHVVRAIENGVVDNYPASRELVGMDAKYVFSLLRMLPAGFGVLGVKVKPACMQR</sequence>